<evidence type="ECO:0000313" key="4">
    <source>
        <dbReference type="Proteomes" id="UP000001883"/>
    </source>
</evidence>
<accession>D2NQL3</accession>
<evidence type="ECO:0000313" key="3">
    <source>
        <dbReference type="EMBL" id="BAI63939.1"/>
    </source>
</evidence>
<sequence>MRARSGPDIQIPWVLVYSASPCGGGLSRVRTLGACGLSVRLVGMAKKSRAPKKSQKAQKQQKNRIDDTESTPVQGAAAGVYPISTGEAELVPDGYHADGWLLLINGVQSSHVIVGEPRQLDFEYMRWIAAVVSSHVAEHLDAAKLRITHLGGGACSMARYFADLYPTSRNTVVELDAKLAEYVRAWFDIPKAPRVKIRVGEAGAVTATFAPASRDVLIRDVFAGDTTPEALTTVEFTRTVAESLAPGGLYILNCGDGPALTGARAEASALLEVFEYVCIVADSAMLKGRRRGNVIIAGSHAPLPEAGSMQAAAIARELMGGGVPAQYWDTARVRQFVR</sequence>
<dbReference type="PANTHER" id="PTHR43317:SF1">
    <property type="entry name" value="THERMOSPERMINE SYNTHASE ACAULIS5"/>
    <property type="match status" value="1"/>
</dbReference>
<dbReference type="InterPro" id="IPR029063">
    <property type="entry name" value="SAM-dependent_MTases_sf"/>
</dbReference>
<keyword evidence="4" id="KW-1185">Reference proteome</keyword>
<dbReference type="KEGG" id="rmu:RMDY18_01070"/>
<dbReference type="eggNOG" id="COG0421">
    <property type="taxonomic scope" value="Bacteria"/>
</dbReference>
<dbReference type="HOGENOM" id="CLU_068637_0_0_11"/>
<dbReference type="Proteomes" id="UP000001883">
    <property type="component" value="Chromosome"/>
</dbReference>
<name>D2NQL3_ROTMD</name>
<reference evidence="3 4" key="2">
    <citation type="journal article" date="2010" name="J Osaka Dent Univ">
        <title>Isolation and identification of Rothia mucilaginosa from persistent apical periodontitis lesions.</title>
        <authorList>
            <person name="Yamane K."/>
            <person name="Yoshida M."/>
            <person name="Fujihira T."/>
            <person name="Baba T."/>
            <person name="Tsuji N."/>
            <person name="Hayashi H."/>
            <person name="Sugimori C."/>
            <person name="Yamanaka T."/>
            <person name="Mashimo C."/>
            <person name="Nambu T."/>
            <person name="Kawai H."/>
            <person name="Fukushima H."/>
        </authorList>
    </citation>
    <scope>NUCLEOTIDE SEQUENCE [LARGE SCALE GENOMIC DNA]</scope>
    <source>
        <strain evidence="3 4">DY-18</strain>
    </source>
</reference>
<proteinExistence type="predicted"/>
<dbReference type="EMBL" id="AP011540">
    <property type="protein sequence ID" value="BAI63939.1"/>
    <property type="molecule type" value="Genomic_DNA"/>
</dbReference>
<dbReference type="GO" id="GO:0006596">
    <property type="term" value="P:polyamine biosynthetic process"/>
    <property type="evidence" value="ECO:0007669"/>
    <property type="project" value="UniProtKB-KW"/>
</dbReference>
<dbReference type="STRING" id="680646.RMDY18_01070"/>
<evidence type="ECO:0000256" key="2">
    <source>
        <dbReference type="SAM" id="MobiDB-lite"/>
    </source>
</evidence>
<dbReference type="NCBIfam" id="NF037959">
    <property type="entry name" value="MFS_SpdSyn"/>
    <property type="match status" value="1"/>
</dbReference>
<dbReference type="SUPFAM" id="SSF53335">
    <property type="entry name" value="S-adenosyl-L-methionine-dependent methyltransferases"/>
    <property type="match status" value="1"/>
</dbReference>
<feature type="region of interest" description="Disordered" evidence="2">
    <location>
        <begin position="46"/>
        <end position="71"/>
    </location>
</feature>
<dbReference type="PANTHER" id="PTHR43317">
    <property type="entry name" value="THERMOSPERMINE SYNTHASE ACAULIS5"/>
    <property type="match status" value="1"/>
</dbReference>
<reference evidence="4" key="1">
    <citation type="submission" date="2009-07" db="EMBL/GenBank/DDBJ databases">
        <title>Complete genome sequence of Rothia mucilaginosa DJ.</title>
        <authorList>
            <person name="Yamane K."/>
            <person name="Nambu T."/>
            <person name="Mashimo C."/>
            <person name="Sugimori C."/>
            <person name="Yamanaka T."/>
            <person name="Leung K."/>
            <person name="Fukushima H."/>
        </authorList>
    </citation>
    <scope>NUCLEOTIDE SEQUENCE [LARGE SCALE GENOMIC DNA]</scope>
    <source>
        <strain evidence="4">DY-18</strain>
    </source>
</reference>
<reference evidence="3 4" key="3">
    <citation type="journal article" date="2010" name="Sequencing">
        <title>Complete Genome Sequence of Rothia mucilaginosa DY-18: A Clinical Isolate with Dense Meshwork-Like Structures from a Persistent Apical Periodontitis Lesion.</title>
        <authorList>
            <person name="Yamane K."/>
            <person name="Nambu T."/>
            <person name="Yamanaka T."/>
            <person name="Mashimo C."/>
            <person name="Sugimori C."/>
            <person name="Leung K.-P."/>
            <person name="Fukushima H."/>
        </authorList>
    </citation>
    <scope>NUCLEOTIDE SEQUENCE [LARGE SCALE GENOMIC DNA]</scope>
    <source>
        <strain evidence="3 4">DY-18</strain>
    </source>
</reference>
<dbReference type="Gene3D" id="3.40.50.150">
    <property type="entry name" value="Vaccinia Virus protein VP39"/>
    <property type="match status" value="1"/>
</dbReference>
<organism evidence="3 4">
    <name type="scientific">Rothia mucilaginosa (strain DY-18)</name>
    <name type="common">Stomatococcus mucilaginosus</name>
    <dbReference type="NCBI Taxonomy" id="680646"/>
    <lineage>
        <taxon>Bacteria</taxon>
        <taxon>Bacillati</taxon>
        <taxon>Actinomycetota</taxon>
        <taxon>Actinomycetes</taxon>
        <taxon>Micrococcales</taxon>
        <taxon>Micrococcaceae</taxon>
        <taxon>Rothia</taxon>
    </lineage>
</organism>
<protein>
    <submittedName>
        <fullName evidence="3">Spermidine synthase</fullName>
    </submittedName>
</protein>
<keyword evidence="1" id="KW-0620">Polyamine biosynthesis</keyword>
<feature type="compositionally biased region" description="Basic residues" evidence="2">
    <location>
        <begin position="46"/>
        <end position="62"/>
    </location>
</feature>
<dbReference type="AlphaFoldDB" id="D2NQL3"/>
<evidence type="ECO:0000256" key="1">
    <source>
        <dbReference type="ARBA" id="ARBA00023115"/>
    </source>
</evidence>
<gene>
    <name evidence="3" type="ordered locus">RMDY18_01070</name>
</gene>